<evidence type="ECO:0000313" key="1">
    <source>
        <dbReference type="EMBL" id="CAJ61516.1"/>
    </source>
</evidence>
<keyword evidence="2" id="KW-1185">Reference proteome</keyword>
<protein>
    <submittedName>
        <fullName evidence="1">Uncharacterized protein</fullName>
    </submittedName>
</protein>
<dbReference type="KEGG" id="fal:FRAAL2872"/>
<dbReference type="HOGENOM" id="CLU_3270426_0_0_11"/>
<dbReference type="AlphaFoldDB" id="Q0RLT8"/>
<dbReference type="EMBL" id="CT573213">
    <property type="protein sequence ID" value="CAJ61516.1"/>
    <property type="molecule type" value="Genomic_DNA"/>
</dbReference>
<reference evidence="1 2" key="1">
    <citation type="journal article" date="2007" name="Genome Res.">
        <title>Genome characteristics of facultatively symbiotic Frankia sp. strains reflect host range and host plant biogeography.</title>
        <authorList>
            <person name="Normand P."/>
            <person name="Lapierre P."/>
            <person name="Tisa L.S."/>
            <person name="Gogarten J.P."/>
            <person name="Alloisio N."/>
            <person name="Bagnarol E."/>
            <person name="Bassi C.A."/>
            <person name="Berry A.M."/>
            <person name="Bickhart D.M."/>
            <person name="Choisne N."/>
            <person name="Couloux A."/>
            <person name="Cournoyer B."/>
            <person name="Cruveiller S."/>
            <person name="Daubin V."/>
            <person name="Demange N."/>
            <person name="Francino M.P."/>
            <person name="Goltsman E."/>
            <person name="Huang Y."/>
            <person name="Kopp O.R."/>
            <person name="Labarre L."/>
            <person name="Lapidus A."/>
            <person name="Lavire C."/>
            <person name="Marechal J."/>
            <person name="Martinez M."/>
            <person name="Mastronunzio J.E."/>
            <person name="Mullin B.C."/>
            <person name="Niemann J."/>
            <person name="Pujic P."/>
            <person name="Rawnsley T."/>
            <person name="Rouy Z."/>
            <person name="Schenowitz C."/>
            <person name="Sellstedt A."/>
            <person name="Tavares F."/>
            <person name="Tomkins J.P."/>
            <person name="Vallenet D."/>
            <person name="Valverde C."/>
            <person name="Wall L.G."/>
            <person name="Wang Y."/>
            <person name="Medigue C."/>
            <person name="Benson D.R."/>
        </authorList>
    </citation>
    <scope>NUCLEOTIDE SEQUENCE [LARGE SCALE GENOMIC DNA]</scope>
    <source>
        <strain evidence="2">DSM 45986 / CECT 9034 / ACN14a</strain>
    </source>
</reference>
<dbReference type="Proteomes" id="UP000000657">
    <property type="component" value="Chromosome"/>
</dbReference>
<name>Q0RLT8_FRAAA</name>
<proteinExistence type="predicted"/>
<accession>Q0RLT8</accession>
<organism evidence="1 2">
    <name type="scientific">Frankia alni (strain DSM 45986 / CECT 9034 / ACN14a)</name>
    <dbReference type="NCBI Taxonomy" id="326424"/>
    <lineage>
        <taxon>Bacteria</taxon>
        <taxon>Bacillati</taxon>
        <taxon>Actinomycetota</taxon>
        <taxon>Actinomycetes</taxon>
        <taxon>Frankiales</taxon>
        <taxon>Frankiaceae</taxon>
        <taxon>Frankia</taxon>
    </lineage>
</organism>
<evidence type="ECO:0000313" key="2">
    <source>
        <dbReference type="Proteomes" id="UP000000657"/>
    </source>
</evidence>
<gene>
    <name evidence="1" type="ordered locus">FRAAL2872</name>
</gene>
<dbReference type="STRING" id="326424.FRAAL2872"/>
<sequence>MRTSPAVPGDDRDAADRVTVYRKGDAWLIQWVAPGAYRLCS</sequence>